<dbReference type="Proteomes" id="UP001221142">
    <property type="component" value="Unassembled WGS sequence"/>
</dbReference>
<gene>
    <name evidence="1" type="ORF">FB45DRAFT_1085484</name>
</gene>
<accession>A0AAD7AXY3</accession>
<name>A0AAD7AXY3_9AGAR</name>
<evidence type="ECO:0000313" key="1">
    <source>
        <dbReference type="EMBL" id="KAJ7603836.1"/>
    </source>
</evidence>
<evidence type="ECO:0000313" key="2">
    <source>
        <dbReference type="Proteomes" id="UP001221142"/>
    </source>
</evidence>
<dbReference type="EMBL" id="JARKIF010000123">
    <property type="protein sequence ID" value="KAJ7603836.1"/>
    <property type="molecule type" value="Genomic_DNA"/>
</dbReference>
<comment type="caution">
    <text evidence="1">The sequence shown here is derived from an EMBL/GenBank/DDBJ whole genome shotgun (WGS) entry which is preliminary data.</text>
</comment>
<protein>
    <submittedName>
        <fullName evidence="1">Uncharacterized protein</fullName>
    </submittedName>
</protein>
<reference evidence="1" key="1">
    <citation type="submission" date="2023-03" db="EMBL/GenBank/DDBJ databases">
        <title>Massive genome expansion in bonnet fungi (Mycena s.s.) driven by repeated elements and novel gene families across ecological guilds.</title>
        <authorList>
            <consortium name="Lawrence Berkeley National Laboratory"/>
            <person name="Harder C.B."/>
            <person name="Miyauchi S."/>
            <person name="Viragh M."/>
            <person name="Kuo A."/>
            <person name="Thoen E."/>
            <person name="Andreopoulos B."/>
            <person name="Lu D."/>
            <person name="Skrede I."/>
            <person name="Drula E."/>
            <person name="Henrissat B."/>
            <person name="Morin E."/>
            <person name="Kohler A."/>
            <person name="Barry K."/>
            <person name="LaButti K."/>
            <person name="Morin E."/>
            <person name="Salamov A."/>
            <person name="Lipzen A."/>
            <person name="Mereny Z."/>
            <person name="Hegedus B."/>
            <person name="Baldrian P."/>
            <person name="Stursova M."/>
            <person name="Weitz H."/>
            <person name="Taylor A."/>
            <person name="Grigoriev I.V."/>
            <person name="Nagy L.G."/>
            <person name="Martin F."/>
            <person name="Kauserud H."/>
        </authorList>
    </citation>
    <scope>NUCLEOTIDE SEQUENCE</scope>
    <source>
        <strain evidence="1">9284</strain>
    </source>
</reference>
<sequence>MAMRGRLSILKTLRIFSPAGGEMDARDVADAFAIAPNLTAVEAIFHRSGVGMRRSPFEFPWHQLTRVSTAFPSNAEALTTLEQLSSIVGLRVEFSASGESVALPRNFVTLPHLRVLEIMLDDPDSMSLNPLSYLLDSLSTPLLERLAIQGMADQGAVLRFVTRSGCAESLKTLHFIHFIAPNHILPILQKLPRLNDLTIGNFQGGLVTESSVSLVVNTLLSHWHVYVRSNPDAKRLSVKLVDSRRTEDSFVPAIQEADGLDISFDKSLYIDSLVQSRFKLRHLS</sequence>
<dbReference type="AlphaFoldDB" id="A0AAD7AXY3"/>
<organism evidence="1 2">
    <name type="scientific">Roridomyces roridus</name>
    <dbReference type="NCBI Taxonomy" id="1738132"/>
    <lineage>
        <taxon>Eukaryota</taxon>
        <taxon>Fungi</taxon>
        <taxon>Dikarya</taxon>
        <taxon>Basidiomycota</taxon>
        <taxon>Agaricomycotina</taxon>
        <taxon>Agaricomycetes</taxon>
        <taxon>Agaricomycetidae</taxon>
        <taxon>Agaricales</taxon>
        <taxon>Marasmiineae</taxon>
        <taxon>Mycenaceae</taxon>
        <taxon>Roridomyces</taxon>
    </lineage>
</organism>
<proteinExistence type="predicted"/>
<keyword evidence="2" id="KW-1185">Reference proteome</keyword>